<dbReference type="NCBIfam" id="TIGR01901">
    <property type="entry name" value="adhes_NPXG"/>
    <property type="match status" value="1"/>
</dbReference>
<organism evidence="2 3">
    <name type="scientific">Izhakiella capsodis</name>
    <dbReference type="NCBI Taxonomy" id="1367852"/>
    <lineage>
        <taxon>Bacteria</taxon>
        <taxon>Pseudomonadati</taxon>
        <taxon>Pseudomonadota</taxon>
        <taxon>Gammaproteobacteria</taxon>
        <taxon>Enterobacterales</taxon>
        <taxon>Erwiniaceae</taxon>
        <taxon>Izhakiella</taxon>
    </lineage>
</organism>
<gene>
    <name evidence="2" type="ORF">SAMN05216516_10983</name>
</gene>
<dbReference type="InterPro" id="IPR012334">
    <property type="entry name" value="Pectin_lyas_fold"/>
</dbReference>
<dbReference type="RefSeq" id="WP_092878763.1">
    <property type="nucleotide sequence ID" value="NZ_FOVC01000009.1"/>
</dbReference>
<dbReference type="OrthoDB" id="2664633at2"/>
<evidence type="ECO:0000259" key="1">
    <source>
        <dbReference type="SMART" id="SM00912"/>
    </source>
</evidence>
<dbReference type="Proteomes" id="UP000242222">
    <property type="component" value="Unassembled WGS sequence"/>
</dbReference>
<dbReference type="AlphaFoldDB" id="A0A1I4ZQ58"/>
<accession>A0A1I4ZQ58</accession>
<dbReference type="Pfam" id="PF05860">
    <property type="entry name" value="TPS"/>
    <property type="match status" value="1"/>
</dbReference>
<protein>
    <submittedName>
        <fullName evidence="2">Filamentous hemagglutinin</fullName>
    </submittedName>
</protein>
<feature type="domain" description="Filamentous haemagglutinin FhaB/tRNA nuclease CdiA-like TPS" evidence="1">
    <location>
        <begin position="69"/>
        <end position="189"/>
    </location>
</feature>
<reference evidence="3" key="1">
    <citation type="submission" date="2016-10" db="EMBL/GenBank/DDBJ databases">
        <authorList>
            <person name="Varghese N."/>
            <person name="Submissions S."/>
        </authorList>
    </citation>
    <scope>NUCLEOTIDE SEQUENCE [LARGE SCALE GENOMIC DNA]</scope>
    <source>
        <strain evidence="3">N6PO6</strain>
    </source>
</reference>
<evidence type="ECO:0000313" key="2">
    <source>
        <dbReference type="EMBL" id="SFN52119.1"/>
    </source>
</evidence>
<dbReference type="InterPro" id="IPR008638">
    <property type="entry name" value="FhaB/CdiA-like_TPS"/>
</dbReference>
<dbReference type="Gene3D" id="2.160.20.10">
    <property type="entry name" value="Single-stranded right-handed beta-helix, Pectin lyase-like"/>
    <property type="match status" value="1"/>
</dbReference>
<dbReference type="SUPFAM" id="SSF51126">
    <property type="entry name" value="Pectin lyase-like"/>
    <property type="match status" value="1"/>
</dbReference>
<proteinExistence type="predicted"/>
<name>A0A1I4ZQ58_9GAMM</name>
<sequence>MVVAEIAKACHCVVASVTPGQMLKTLTATLTPIGLALLLAASAVGLAQAGVVANSAAPGNQQPTIISNVNGTPQVNIQAPSATGVSHNRYSQFDVEQHGLILNNAHQNVQTQLDGRVAKKPWLAGAEARVIVNEVNSRDPSQLNGFIEVAGREAEVVIANPAGITCNGCGFINANRATLATGQPQMQNGQLTRYVIDRGEIAINGTGMDSSAQDYTDIIARTVKVNVRLSAQNLRITTGRNRVNVAHQKISSQQDDNPLTPQLALDVPSLGGMYAGKIRLIGTERDVGVSAGNITLSADGSNANSGAIYASDQLAIQSHNPLSYSRSLAAGGNLNASAASITSTSDSSLTAG</sequence>
<dbReference type="SMART" id="SM00912">
    <property type="entry name" value="Haemagg_act"/>
    <property type="match status" value="1"/>
</dbReference>
<dbReference type="InterPro" id="IPR011050">
    <property type="entry name" value="Pectin_lyase_fold/virulence"/>
</dbReference>
<keyword evidence="3" id="KW-1185">Reference proteome</keyword>
<dbReference type="EMBL" id="FOVC01000009">
    <property type="protein sequence ID" value="SFN52119.1"/>
    <property type="molecule type" value="Genomic_DNA"/>
</dbReference>
<evidence type="ECO:0000313" key="3">
    <source>
        <dbReference type="Proteomes" id="UP000242222"/>
    </source>
</evidence>
<dbReference type="STRING" id="1367852.SAMN05216516_10983"/>